<evidence type="ECO:0000259" key="6">
    <source>
        <dbReference type="PROSITE" id="PS50853"/>
    </source>
</evidence>
<dbReference type="SMART" id="SM00060">
    <property type="entry name" value="FN3"/>
    <property type="match status" value="3"/>
</dbReference>
<keyword evidence="1" id="KW-0677">Repeat</keyword>
<evidence type="ECO:0000313" key="7">
    <source>
        <dbReference type="EMBL" id="MFD1325893.1"/>
    </source>
</evidence>
<dbReference type="Proteomes" id="UP001597260">
    <property type="component" value="Unassembled WGS sequence"/>
</dbReference>
<dbReference type="SUPFAM" id="SSF50969">
    <property type="entry name" value="YVTN repeat-like/Quinoprotein amine dehydrogenase"/>
    <property type="match status" value="1"/>
</dbReference>
<feature type="domain" description="Fibronectin type-III" evidence="6">
    <location>
        <begin position="408"/>
        <end position="503"/>
    </location>
</feature>
<dbReference type="EMBL" id="JBHTMP010000101">
    <property type="protein sequence ID" value="MFD1325893.1"/>
    <property type="molecule type" value="Genomic_DNA"/>
</dbReference>
<evidence type="ECO:0000313" key="8">
    <source>
        <dbReference type="Proteomes" id="UP001597260"/>
    </source>
</evidence>
<keyword evidence="2" id="KW-0378">Hydrolase</keyword>
<evidence type="ECO:0000256" key="3">
    <source>
        <dbReference type="ARBA" id="ARBA00023326"/>
    </source>
</evidence>
<feature type="region of interest" description="Disordered" evidence="4">
    <location>
        <begin position="350"/>
        <end position="414"/>
    </location>
</feature>
<dbReference type="InterPro" id="IPR013783">
    <property type="entry name" value="Ig-like_fold"/>
</dbReference>
<feature type="compositionally biased region" description="Low complexity" evidence="4">
    <location>
        <begin position="495"/>
        <end position="510"/>
    </location>
</feature>
<accession>A0ABW3YMP0</accession>
<feature type="domain" description="Fibronectin type-III" evidence="6">
    <location>
        <begin position="686"/>
        <end position="771"/>
    </location>
</feature>
<reference evidence="8" key="1">
    <citation type="journal article" date="2019" name="Int. J. Syst. Evol. Microbiol.">
        <title>The Global Catalogue of Microorganisms (GCM) 10K type strain sequencing project: providing services to taxonomists for standard genome sequencing and annotation.</title>
        <authorList>
            <consortium name="The Broad Institute Genomics Platform"/>
            <consortium name="The Broad Institute Genome Sequencing Center for Infectious Disease"/>
            <person name="Wu L."/>
            <person name="Ma J."/>
        </authorList>
    </citation>
    <scope>NUCLEOTIDE SEQUENCE [LARGE SCALE GENOMIC DNA]</scope>
    <source>
        <strain evidence="8">JCM 31037</strain>
    </source>
</reference>
<dbReference type="PROSITE" id="PS50853">
    <property type="entry name" value="FN3"/>
    <property type="match status" value="3"/>
</dbReference>
<dbReference type="PANTHER" id="PTHR46708">
    <property type="entry name" value="TENASCIN"/>
    <property type="match status" value="1"/>
</dbReference>
<feature type="chain" id="PRO_5046243659" evidence="5">
    <location>
        <begin position="28"/>
        <end position="866"/>
    </location>
</feature>
<dbReference type="InterPro" id="IPR011044">
    <property type="entry name" value="Quino_amine_DH_bsu"/>
</dbReference>
<sequence>MKLHRLTKGYAAGVGAAVLALAATVFAVGATAQQPSVVDGASWLWSRDTGEATQVNAVSGIVALRQPMIDAQGHRVQISQSDQYVILHDLDTGRVTSIDLARLGFSGSLELGVEEDTALLLDKAMAVLVDRTRGIVRPVDPASLQATGEQLRLPAPLVGGGFDRSGRLWLSVPSQGTAIALGVENGKLKVEQTEGVTVPGRAQAMSVLDDGVLVADRGGDTIAVVNRQSTRKIKSPVPLASAIVPTRTVGSTAVITVPDERKIVTIGNVAAGAPVETMPLPVKGEPPQPAVTFGNRVYVPDQSAGKVKVYKTDGAPAGTINVGQSQTPMELEVREDFLFINAPEAETAVMVDDDGKASTVRKYDPEPTRTPTPDATTLPSGQPTAPGEPLPAPTPTVTPTQVPVQPQRPGPPVPVTALAGDGEVRVSWGRAKRGSAPVRSYTITWEEDGGGRVQVDGDVLHRTIKGLTNGTTYRFRVFATNSVGAGPPALSQAVTPRATTPPATPAAPRATSELNDAGLPTGAVEVSWAAVPQAADYVVTPIMEGEAGVNPPQTVSGTTARFPGLTAGRSYTFTVTARNAAGRASEASPPSAPIRIHYAPGAPSGVSGQQSGANTYRIKWNAAKANGVPVTSYTVRNSSGTVLARVGGSTLTADVTATGLTSVTVTAGSSNGDSRPGTGQVRAAAAPQVKIVSTSAEMDSITVRFTVDGGAATTTCQVTVGTRTVDSCTSPVTVNGLTPDTAYPVRVRATNFAGPGEASTNQRTESVTYGARVTCTDSPSNPQPNFCANGLPVYAASNDDGAVRRRVANGSRIVVTCKVHGENQMAGPYNNNKEGDHWVRLTDGNWMSWVWLRFENGDNVEAIQNC</sequence>
<feature type="compositionally biased region" description="Pro residues" evidence="4">
    <location>
        <begin position="386"/>
        <end position="396"/>
    </location>
</feature>
<feature type="region of interest" description="Disordered" evidence="4">
    <location>
        <begin position="489"/>
        <end position="510"/>
    </location>
</feature>
<proteinExistence type="predicted"/>
<gene>
    <name evidence="7" type="ORF">ACFQ4H_32930</name>
</gene>
<dbReference type="InterPro" id="IPR003961">
    <property type="entry name" value="FN3_dom"/>
</dbReference>
<dbReference type="CDD" id="cd00063">
    <property type="entry name" value="FN3"/>
    <property type="match status" value="4"/>
</dbReference>
<keyword evidence="5" id="KW-0732">Signal</keyword>
<feature type="signal peptide" evidence="5">
    <location>
        <begin position="1"/>
        <end position="27"/>
    </location>
</feature>
<organism evidence="7 8">
    <name type="scientific">Micromonospora sonneratiae</name>
    <dbReference type="NCBI Taxonomy" id="1184706"/>
    <lineage>
        <taxon>Bacteria</taxon>
        <taxon>Bacillati</taxon>
        <taxon>Actinomycetota</taxon>
        <taxon>Actinomycetes</taxon>
        <taxon>Micromonosporales</taxon>
        <taxon>Micromonosporaceae</taxon>
        <taxon>Micromonospora</taxon>
    </lineage>
</organism>
<feature type="compositionally biased region" description="Basic and acidic residues" evidence="4">
    <location>
        <begin position="353"/>
        <end position="367"/>
    </location>
</feature>
<evidence type="ECO:0000256" key="5">
    <source>
        <dbReference type="SAM" id="SignalP"/>
    </source>
</evidence>
<dbReference type="InterPro" id="IPR036116">
    <property type="entry name" value="FN3_sf"/>
</dbReference>
<feature type="domain" description="Fibronectin type-III" evidence="6">
    <location>
        <begin position="507"/>
        <end position="599"/>
    </location>
</feature>
<keyword evidence="8" id="KW-1185">Reference proteome</keyword>
<dbReference type="Pfam" id="PF00041">
    <property type="entry name" value="fn3"/>
    <property type="match status" value="2"/>
</dbReference>
<dbReference type="Gene3D" id="2.60.40.10">
    <property type="entry name" value="Immunoglobulins"/>
    <property type="match status" value="3"/>
</dbReference>
<feature type="compositionally biased region" description="Polar residues" evidence="4">
    <location>
        <begin position="369"/>
        <end position="383"/>
    </location>
</feature>
<dbReference type="PANTHER" id="PTHR46708:SF2">
    <property type="entry name" value="FIBRONECTIN TYPE-III DOMAIN-CONTAINING PROTEIN"/>
    <property type="match status" value="1"/>
</dbReference>
<dbReference type="InterPro" id="IPR050991">
    <property type="entry name" value="ECM_Regulatory_Proteins"/>
</dbReference>
<dbReference type="RefSeq" id="WP_377578842.1">
    <property type="nucleotide sequence ID" value="NZ_JBHTMP010000101.1"/>
</dbReference>
<keyword evidence="3" id="KW-0624">Polysaccharide degradation</keyword>
<name>A0ABW3YMP0_9ACTN</name>
<comment type="caution">
    <text evidence="7">The sequence shown here is derived from an EMBL/GenBank/DDBJ whole genome shotgun (WGS) entry which is preliminary data.</text>
</comment>
<dbReference type="SUPFAM" id="SSF49265">
    <property type="entry name" value="Fibronectin type III"/>
    <property type="match status" value="2"/>
</dbReference>
<evidence type="ECO:0000256" key="1">
    <source>
        <dbReference type="ARBA" id="ARBA00022737"/>
    </source>
</evidence>
<protein>
    <submittedName>
        <fullName evidence="7">Fibronectin type III domain-containing protein</fullName>
    </submittedName>
</protein>
<keyword evidence="2" id="KW-0326">Glycosidase</keyword>
<evidence type="ECO:0000256" key="2">
    <source>
        <dbReference type="ARBA" id="ARBA00023295"/>
    </source>
</evidence>
<keyword evidence="3" id="KW-0119">Carbohydrate metabolism</keyword>
<evidence type="ECO:0000256" key="4">
    <source>
        <dbReference type="SAM" id="MobiDB-lite"/>
    </source>
</evidence>